<reference evidence="1" key="1">
    <citation type="submission" date="2023-10" db="EMBL/GenBank/DDBJ databases">
        <authorList>
            <person name="Rodriguez Cubillos JULIANA M."/>
            <person name="De Vega J."/>
        </authorList>
    </citation>
    <scope>NUCLEOTIDE SEQUENCE</scope>
</reference>
<accession>A0ACB0LXW2</accession>
<protein>
    <submittedName>
        <fullName evidence="1">Uncharacterized protein</fullName>
    </submittedName>
</protein>
<comment type="caution">
    <text evidence="1">The sequence shown here is derived from an EMBL/GenBank/DDBJ whole genome shotgun (WGS) entry which is preliminary data.</text>
</comment>
<dbReference type="Proteomes" id="UP001177021">
    <property type="component" value="Unassembled WGS sequence"/>
</dbReference>
<gene>
    <name evidence="1" type="ORF">MILVUS5_LOCUS36718</name>
</gene>
<sequence length="217" mass="25361">MFKKQKEKPGEKEEPWEDWPEKINNNNNHKLVVLKDPTGREIWLQYELGKELGRCEFGITYICKDRETGGELACKSISKHKLRTAMDIEDVRREVEIMRHLPKHPNIVSLKYTYEDDDHVHLVMELCHGGDLLNRIIGRGYYTERSAVSVVKTIVEVVQVHRRWQPWRSKRQTLFNSIQWFTSFPSLDYHPQPSGVSLDSILFNGSHGFSSQLLSVN</sequence>
<name>A0ACB0LXW2_TRIPR</name>
<evidence type="ECO:0000313" key="1">
    <source>
        <dbReference type="EMBL" id="CAJ2673209.1"/>
    </source>
</evidence>
<dbReference type="EMBL" id="CASHSV030000716">
    <property type="protein sequence ID" value="CAJ2673209.1"/>
    <property type="molecule type" value="Genomic_DNA"/>
</dbReference>
<organism evidence="1 2">
    <name type="scientific">Trifolium pratense</name>
    <name type="common">Red clover</name>
    <dbReference type="NCBI Taxonomy" id="57577"/>
    <lineage>
        <taxon>Eukaryota</taxon>
        <taxon>Viridiplantae</taxon>
        <taxon>Streptophyta</taxon>
        <taxon>Embryophyta</taxon>
        <taxon>Tracheophyta</taxon>
        <taxon>Spermatophyta</taxon>
        <taxon>Magnoliopsida</taxon>
        <taxon>eudicotyledons</taxon>
        <taxon>Gunneridae</taxon>
        <taxon>Pentapetalae</taxon>
        <taxon>rosids</taxon>
        <taxon>fabids</taxon>
        <taxon>Fabales</taxon>
        <taxon>Fabaceae</taxon>
        <taxon>Papilionoideae</taxon>
        <taxon>50 kb inversion clade</taxon>
        <taxon>NPAAA clade</taxon>
        <taxon>Hologalegina</taxon>
        <taxon>IRL clade</taxon>
        <taxon>Trifolieae</taxon>
        <taxon>Trifolium</taxon>
    </lineage>
</organism>
<keyword evidence="2" id="KW-1185">Reference proteome</keyword>
<proteinExistence type="predicted"/>
<evidence type="ECO:0000313" key="2">
    <source>
        <dbReference type="Proteomes" id="UP001177021"/>
    </source>
</evidence>